<dbReference type="AlphaFoldDB" id="A0A4R5MI90"/>
<evidence type="ECO:0000313" key="1">
    <source>
        <dbReference type="EMBL" id="TDG35036.1"/>
    </source>
</evidence>
<name>A0A4R5MI90_9SPHI</name>
<keyword evidence="2" id="KW-1185">Reference proteome</keyword>
<dbReference type="Proteomes" id="UP000295668">
    <property type="component" value="Unassembled WGS sequence"/>
</dbReference>
<dbReference type="OrthoDB" id="1550505at2"/>
<reference evidence="1 2" key="1">
    <citation type="submission" date="2019-02" db="EMBL/GenBank/DDBJ databases">
        <title>Pedobacter sp. nov., a novel speices isolated from soil of pinguins habitat in Antarcitica.</title>
        <authorList>
            <person name="He R.-H."/>
        </authorList>
    </citation>
    <scope>NUCLEOTIDE SEQUENCE [LARGE SCALE GENOMIC DNA]</scope>
    <source>
        <strain evidence="1 2">E01020</strain>
    </source>
</reference>
<sequence length="184" mass="19918">MNNVSKWMSWEGGIDLVALTSPDFQMPNLIVHLARMVNTPIGCAASGMILWQPDPQSAPAVMGFVSDNQTVGEYFGPNIFADTPFEFAPVLKAEINIDVTKDKALAVCKVGNYTFEVDMTDFSDPYLIDRTPSAMPPFYQQGVEIHARKTVVKINGEAINLIIPPVGITGGPASVVSPNGVYAR</sequence>
<protein>
    <submittedName>
        <fullName evidence="1">Uncharacterized protein</fullName>
    </submittedName>
</protein>
<dbReference type="RefSeq" id="WP_133263693.1">
    <property type="nucleotide sequence ID" value="NZ_SJCY01000014.1"/>
</dbReference>
<organism evidence="1 2">
    <name type="scientific">Pedobacter changchengzhani</name>
    <dbReference type="NCBI Taxonomy" id="2529274"/>
    <lineage>
        <taxon>Bacteria</taxon>
        <taxon>Pseudomonadati</taxon>
        <taxon>Bacteroidota</taxon>
        <taxon>Sphingobacteriia</taxon>
        <taxon>Sphingobacteriales</taxon>
        <taxon>Sphingobacteriaceae</taxon>
        <taxon>Pedobacter</taxon>
    </lineage>
</organism>
<comment type="caution">
    <text evidence="1">The sequence shown here is derived from an EMBL/GenBank/DDBJ whole genome shotgun (WGS) entry which is preliminary data.</text>
</comment>
<gene>
    <name evidence="1" type="ORF">EZJ43_15830</name>
</gene>
<dbReference type="EMBL" id="SJCY01000014">
    <property type="protein sequence ID" value="TDG35036.1"/>
    <property type="molecule type" value="Genomic_DNA"/>
</dbReference>
<proteinExistence type="predicted"/>
<accession>A0A4R5MI90</accession>
<evidence type="ECO:0000313" key="2">
    <source>
        <dbReference type="Proteomes" id="UP000295668"/>
    </source>
</evidence>